<reference evidence="1" key="1">
    <citation type="journal article" date="2014" name="Front. Microbiol.">
        <title>High frequency of phylogenetically diverse reductive dehalogenase-homologous genes in deep subseafloor sedimentary metagenomes.</title>
        <authorList>
            <person name="Kawai M."/>
            <person name="Futagami T."/>
            <person name="Toyoda A."/>
            <person name="Takaki Y."/>
            <person name="Nishi S."/>
            <person name="Hori S."/>
            <person name="Arai W."/>
            <person name="Tsubouchi T."/>
            <person name="Morono Y."/>
            <person name="Uchiyama I."/>
            <person name="Ito T."/>
            <person name="Fujiyama A."/>
            <person name="Inagaki F."/>
            <person name="Takami H."/>
        </authorList>
    </citation>
    <scope>NUCLEOTIDE SEQUENCE</scope>
    <source>
        <strain evidence="1">Expedition CK06-06</strain>
    </source>
</reference>
<dbReference type="AlphaFoldDB" id="X1AKM2"/>
<comment type="caution">
    <text evidence="1">The sequence shown here is derived from an EMBL/GenBank/DDBJ whole genome shotgun (WGS) entry which is preliminary data.</text>
</comment>
<evidence type="ECO:0000313" key="1">
    <source>
        <dbReference type="EMBL" id="GAG83110.1"/>
    </source>
</evidence>
<gene>
    <name evidence="1" type="ORF">S01H4_24111</name>
</gene>
<protein>
    <submittedName>
        <fullName evidence="1">Uncharacterized protein</fullName>
    </submittedName>
</protein>
<dbReference type="EMBL" id="BART01011287">
    <property type="protein sequence ID" value="GAG83110.1"/>
    <property type="molecule type" value="Genomic_DNA"/>
</dbReference>
<name>X1AKM2_9ZZZZ</name>
<proteinExistence type="predicted"/>
<sequence length="151" mass="18094">MTSINDFIEKYHLDRFDEALELKSRDKINFYNDLEALLNTICRIFDKITTIFSLRGGQVLMSLAKLQGTEEIISKTDVMNSLNLDRREKLIHAFDFLLEHNYIEIRKKTSKFHMVKLNENDNPDFKLFREIVQKFWTSPEEEKNITKSWRE</sequence>
<accession>X1AKM2</accession>
<organism evidence="1">
    <name type="scientific">marine sediment metagenome</name>
    <dbReference type="NCBI Taxonomy" id="412755"/>
    <lineage>
        <taxon>unclassified sequences</taxon>
        <taxon>metagenomes</taxon>
        <taxon>ecological metagenomes</taxon>
    </lineage>
</organism>